<evidence type="ECO:0000313" key="2">
    <source>
        <dbReference type="Proteomes" id="UP000264006"/>
    </source>
</evidence>
<dbReference type="AlphaFoldDB" id="A0A346XTA4"/>
<name>A0A346XTA4_9ACTN</name>
<dbReference type="RefSeq" id="WP_216826370.1">
    <property type="nucleotide sequence ID" value="NZ_CAXIBR010000124.1"/>
</dbReference>
<accession>A0A346XTA4</accession>
<dbReference type="InterPro" id="IPR015797">
    <property type="entry name" value="NUDIX_hydrolase-like_dom_sf"/>
</dbReference>
<gene>
    <name evidence="1" type="ORF">DVS28_a0750</name>
</gene>
<evidence type="ECO:0000313" key="1">
    <source>
        <dbReference type="EMBL" id="AXV05451.1"/>
    </source>
</evidence>
<sequence>MSDADILSTQHRWLEDEELSWIRERVPTVYVEAVPVRTDHLGTVTKVGLLLRPRPDGTVSRAIVSGRVLYGETIRDSLWRHLTKDLGPDAEPLLPPNPSPFTVAEYFPDPSRTGFSDPRQHAVSLVYVVPVSGECSPSQDTLDFSWMSVEDATSPLVATEMTGGQDRLVRMAMAHVGVLP</sequence>
<dbReference type="KEGG" id="euz:DVS28_a0750"/>
<dbReference type="Gene3D" id="3.90.79.10">
    <property type="entry name" value="Nucleoside Triphosphate Pyrophosphohydrolase"/>
    <property type="match status" value="1"/>
</dbReference>
<proteinExistence type="predicted"/>
<protein>
    <submittedName>
        <fullName evidence="1">ADP-ribose pyrophosphatase</fullName>
    </submittedName>
</protein>
<dbReference type="Pfam" id="PF16262">
    <property type="entry name" value="DUF4916"/>
    <property type="match status" value="1"/>
</dbReference>
<dbReference type="SUPFAM" id="SSF55811">
    <property type="entry name" value="Nudix"/>
    <property type="match status" value="1"/>
</dbReference>
<dbReference type="EMBL" id="CP031165">
    <property type="protein sequence ID" value="AXV05451.1"/>
    <property type="molecule type" value="Genomic_DNA"/>
</dbReference>
<reference evidence="1 2" key="1">
    <citation type="submission" date="2018-09" db="EMBL/GenBank/DDBJ databases">
        <title>Complete genome sequence of Euzebya sp. DY32-46 isolated from seawater of Pacific Ocean.</title>
        <authorList>
            <person name="Xu L."/>
            <person name="Wu Y.-H."/>
            <person name="Xu X.-W."/>
        </authorList>
    </citation>
    <scope>NUCLEOTIDE SEQUENCE [LARGE SCALE GENOMIC DNA]</scope>
    <source>
        <strain evidence="1 2">DY32-46</strain>
    </source>
</reference>
<keyword evidence="2" id="KW-1185">Reference proteome</keyword>
<dbReference type="InterPro" id="IPR032582">
    <property type="entry name" value="DUF4916"/>
</dbReference>
<organism evidence="1 2">
    <name type="scientific">Euzebya pacifica</name>
    <dbReference type="NCBI Taxonomy" id="1608957"/>
    <lineage>
        <taxon>Bacteria</taxon>
        <taxon>Bacillati</taxon>
        <taxon>Actinomycetota</taxon>
        <taxon>Nitriliruptoria</taxon>
        <taxon>Euzebyales</taxon>
    </lineage>
</organism>
<dbReference type="Proteomes" id="UP000264006">
    <property type="component" value="Chromosome"/>
</dbReference>